<organism evidence="20 21">
    <name type="scientific">Dyadobacter jejuensis</name>
    <dbReference type="NCBI Taxonomy" id="1082580"/>
    <lineage>
        <taxon>Bacteria</taxon>
        <taxon>Pseudomonadati</taxon>
        <taxon>Bacteroidota</taxon>
        <taxon>Cytophagia</taxon>
        <taxon>Cytophagales</taxon>
        <taxon>Spirosomataceae</taxon>
        <taxon>Dyadobacter</taxon>
    </lineage>
</organism>
<evidence type="ECO:0000256" key="5">
    <source>
        <dbReference type="ARBA" id="ARBA00022679"/>
    </source>
</evidence>
<dbReference type="PANTHER" id="PTHR34299:SF1">
    <property type="entry name" value="DIACYLGLYCEROL KINASE"/>
    <property type="match status" value="1"/>
</dbReference>
<dbReference type="GO" id="GO:0016301">
    <property type="term" value="F:kinase activity"/>
    <property type="evidence" value="ECO:0007669"/>
    <property type="project" value="UniProtKB-KW"/>
</dbReference>
<evidence type="ECO:0000256" key="2">
    <source>
        <dbReference type="ARBA" id="ARBA00005967"/>
    </source>
</evidence>
<name>A0A316AHL5_9BACT</name>
<keyword evidence="4" id="KW-0444">Lipid biosynthesis</keyword>
<feature type="binding site" evidence="18">
    <location>
        <position position="76"/>
    </location>
    <ligand>
        <name>a divalent metal cation</name>
        <dbReference type="ChEBI" id="CHEBI:60240"/>
    </ligand>
</feature>
<feature type="binding site" evidence="17">
    <location>
        <position position="16"/>
    </location>
    <ligand>
        <name>ATP</name>
        <dbReference type="ChEBI" id="CHEBI:30616"/>
    </ligand>
</feature>
<dbReference type="GO" id="GO:0005886">
    <property type="term" value="C:plasma membrane"/>
    <property type="evidence" value="ECO:0007669"/>
    <property type="project" value="UniProtKB-SubCell"/>
</dbReference>
<evidence type="ECO:0000256" key="14">
    <source>
        <dbReference type="ARBA" id="ARBA00023264"/>
    </source>
</evidence>
<comment type="similarity">
    <text evidence="2">Belongs to the bacterial diacylglycerol kinase family.</text>
</comment>
<keyword evidence="18" id="KW-0460">Magnesium</keyword>
<evidence type="ECO:0000256" key="12">
    <source>
        <dbReference type="ARBA" id="ARBA00023136"/>
    </source>
</evidence>
<feature type="binding site" evidence="17">
    <location>
        <begin position="94"/>
        <end position="95"/>
    </location>
    <ligand>
        <name>ATP</name>
        <dbReference type="ChEBI" id="CHEBI:30616"/>
    </ligand>
</feature>
<keyword evidence="21" id="KW-1185">Reference proteome</keyword>
<dbReference type="Pfam" id="PF01219">
    <property type="entry name" value="DAGK_prokar"/>
    <property type="match status" value="1"/>
</dbReference>
<dbReference type="InterPro" id="IPR000829">
    <property type="entry name" value="DAGK"/>
</dbReference>
<gene>
    <name evidence="20" type="ORF">CLV98_108155</name>
</gene>
<feature type="binding site" evidence="17">
    <location>
        <begin position="85"/>
        <end position="87"/>
    </location>
    <ligand>
        <name>ATP</name>
        <dbReference type="ChEBI" id="CHEBI:30616"/>
    </ligand>
</feature>
<evidence type="ECO:0000313" key="20">
    <source>
        <dbReference type="EMBL" id="PWJ57235.1"/>
    </source>
</evidence>
<dbReference type="AlphaFoldDB" id="A0A316AHL5"/>
<comment type="cofactor">
    <cofactor evidence="18">
        <name>Mg(2+)</name>
        <dbReference type="ChEBI" id="CHEBI:18420"/>
    </cofactor>
    <text evidence="18">Mn(2+), Zn(2+), Cd(2+) and Co(2+) support activity to lesser extents.</text>
</comment>
<protein>
    <submittedName>
        <fullName evidence="20">Diacylglycerol kinase (ATP)</fullName>
    </submittedName>
</protein>
<evidence type="ECO:0000256" key="1">
    <source>
        <dbReference type="ARBA" id="ARBA00004651"/>
    </source>
</evidence>
<dbReference type="InterPro" id="IPR036945">
    <property type="entry name" value="DAGK_sf"/>
</dbReference>
<evidence type="ECO:0000256" key="8">
    <source>
        <dbReference type="ARBA" id="ARBA00022777"/>
    </source>
</evidence>
<dbReference type="GO" id="GO:0046872">
    <property type="term" value="F:metal ion binding"/>
    <property type="evidence" value="ECO:0007669"/>
    <property type="project" value="UniProtKB-KW"/>
</dbReference>
<keyword evidence="5" id="KW-0808">Transferase</keyword>
<evidence type="ECO:0000256" key="13">
    <source>
        <dbReference type="ARBA" id="ARBA00023209"/>
    </source>
</evidence>
<feature type="binding site" evidence="17">
    <location>
        <position position="28"/>
    </location>
    <ligand>
        <name>ATP</name>
        <dbReference type="ChEBI" id="CHEBI:30616"/>
    </ligand>
</feature>
<dbReference type="Proteomes" id="UP000245880">
    <property type="component" value="Unassembled WGS sequence"/>
</dbReference>
<keyword evidence="10 19" id="KW-1133">Transmembrane helix</keyword>
<keyword evidence="12 19" id="KW-0472">Membrane</keyword>
<accession>A0A316AHL5</accession>
<keyword evidence="7 17" id="KW-0547">Nucleotide-binding</keyword>
<comment type="subcellular location">
    <subcellularLocation>
        <location evidence="1">Cell membrane</location>
        <topology evidence="1">Multi-pass membrane protein</topology>
    </subcellularLocation>
</comment>
<evidence type="ECO:0000256" key="18">
    <source>
        <dbReference type="PIRSR" id="PIRSR600829-4"/>
    </source>
</evidence>
<evidence type="ECO:0000313" key="21">
    <source>
        <dbReference type="Proteomes" id="UP000245880"/>
    </source>
</evidence>
<evidence type="ECO:0000256" key="3">
    <source>
        <dbReference type="ARBA" id="ARBA00022475"/>
    </source>
</evidence>
<sequence>MNLRIDIPKALRSFKYAAMGIVSLFANENNAKIHLLAALSVMAVGYYLRLTAHEWILVLLAIGLVWMAEAFNTALEKLADVVSPEIHPGIKQVKDLAAAGVLIMAIVAFLTGLIIFIPKFAALLV</sequence>
<keyword evidence="6 19" id="KW-0812">Transmembrane</keyword>
<dbReference type="OrthoDB" id="1493837at2"/>
<dbReference type="RefSeq" id="WP_109675575.1">
    <property type="nucleotide sequence ID" value="NZ_QGDT01000008.1"/>
</dbReference>
<evidence type="ECO:0000256" key="16">
    <source>
        <dbReference type="PIRSR" id="PIRSR600829-2"/>
    </source>
</evidence>
<evidence type="ECO:0000256" key="7">
    <source>
        <dbReference type="ARBA" id="ARBA00022741"/>
    </source>
</evidence>
<keyword evidence="3" id="KW-1003">Cell membrane</keyword>
<evidence type="ECO:0000256" key="19">
    <source>
        <dbReference type="SAM" id="Phobius"/>
    </source>
</evidence>
<feature type="active site" description="Proton acceptor" evidence="15">
    <location>
        <position position="69"/>
    </location>
</feature>
<evidence type="ECO:0000256" key="15">
    <source>
        <dbReference type="PIRSR" id="PIRSR600829-1"/>
    </source>
</evidence>
<evidence type="ECO:0000256" key="11">
    <source>
        <dbReference type="ARBA" id="ARBA00023098"/>
    </source>
</evidence>
<evidence type="ECO:0000256" key="10">
    <source>
        <dbReference type="ARBA" id="ARBA00022989"/>
    </source>
</evidence>
<keyword evidence="8 20" id="KW-0418">Kinase</keyword>
<keyword evidence="9 17" id="KW-0067">ATP-binding</keyword>
<reference evidence="20 21" key="1">
    <citation type="submission" date="2018-03" db="EMBL/GenBank/DDBJ databases">
        <title>Genomic Encyclopedia of Archaeal and Bacterial Type Strains, Phase II (KMG-II): from individual species to whole genera.</title>
        <authorList>
            <person name="Goeker M."/>
        </authorList>
    </citation>
    <scope>NUCLEOTIDE SEQUENCE [LARGE SCALE GENOMIC DNA]</scope>
    <source>
        <strain evidence="20 21">DSM 100346</strain>
    </source>
</reference>
<evidence type="ECO:0000256" key="17">
    <source>
        <dbReference type="PIRSR" id="PIRSR600829-3"/>
    </source>
</evidence>
<keyword evidence="14" id="KW-1208">Phospholipid metabolism</keyword>
<dbReference type="PANTHER" id="PTHR34299">
    <property type="entry name" value="DIACYLGLYCEROL KINASE"/>
    <property type="match status" value="1"/>
</dbReference>
<evidence type="ECO:0000256" key="9">
    <source>
        <dbReference type="ARBA" id="ARBA00022840"/>
    </source>
</evidence>
<dbReference type="GO" id="GO:0005524">
    <property type="term" value="F:ATP binding"/>
    <property type="evidence" value="ECO:0007669"/>
    <property type="project" value="UniProtKB-KW"/>
</dbReference>
<evidence type="ECO:0000256" key="6">
    <source>
        <dbReference type="ARBA" id="ARBA00022692"/>
    </source>
</evidence>
<proteinExistence type="inferred from homology"/>
<comment type="caution">
    <text evidence="20">The sequence shown here is derived from an EMBL/GenBank/DDBJ whole genome shotgun (WGS) entry which is preliminary data.</text>
</comment>
<dbReference type="Gene3D" id="1.10.287.3610">
    <property type="match status" value="1"/>
</dbReference>
<evidence type="ECO:0000256" key="4">
    <source>
        <dbReference type="ARBA" id="ARBA00022516"/>
    </source>
</evidence>
<dbReference type="InterPro" id="IPR033717">
    <property type="entry name" value="UDPK"/>
</dbReference>
<dbReference type="GO" id="GO:0008654">
    <property type="term" value="P:phospholipid biosynthetic process"/>
    <property type="evidence" value="ECO:0007669"/>
    <property type="project" value="UniProtKB-KW"/>
</dbReference>
<feature type="binding site" evidence="16">
    <location>
        <position position="69"/>
    </location>
    <ligand>
        <name>substrate</name>
    </ligand>
</feature>
<feature type="transmembrane region" description="Helical" evidence="19">
    <location>
        <begin position="96"/>
        <end position="117"/>
    </location>
</feature>
<keyword evidence="18" id="KW-0479">Metal-binding</keyword>
<dbReference type="EMBL" id="QGDT01000008">
    <property type="protein sequence ID" value="PWJ57235.1"/>
    <property type="molecule type" value="Genomic_DNA"/>
</dbReference>
<keyword evidence="13" id="KW-0594">Phospholipid biosynthesis</keyword>
<dbReference type="CDD" id="cd14265">
    <property type="entry name" value="UDPK_IM_like"/>
    <property type="match status" value="1"/>
</dbReference>
<keyword evidence="11" id="KW-0443">Lipid metabolism</keyword>
<feature type="transmembrane region" description="Helical" evidence="19">
    <location>
        <begin position="55"/>
        <end position="75"/>
    </location>
</feature>
<feature type="binding site" evidence="18">
    <location>
        <position position="28"/>
    </location>
    <ligand>
        <name>a divalent metal cation</name>
        <dbReference type="ChEBI" id="CHEBI:60240"/>
    </ligand>
</feature>
<feature type="binding site" evidence="17">
    <location>
        <position position="76"/>
    </location>
    <ligand>
        <name>ATP</name>
        <dbReference type="ChEBI" id="CHEBI:30616"/>
    </ligand>
</feature>